<keyword evidence="1" id="KW-0812">Transmembrane</keyword>
<dbReference type="Proteomes" id="UP000281985">
    <property type="component" value="Unassembled WGS sequence"/>
</dbReference>
<keyword evidence="1" id="KW-1133">Transmembrane helix</keyword>
<evidence type="ECO:0000313" key="3">
    <source>
        <dbReference type="Proteomes" id="UP000281985"/>
    </source>
</evidence>
<dbReference type="EMBL" id="REFV01000011">
    <property type="protein sequence ID" value="RMB57414.1"/>
    <property type="molecule type" value="Genomic_DNA"/>
</dbReference>
<name>A0A3M0FXL1_9FLAO</name>
<feature type="transmembrane region" description="Helical" evidence="1">
    <location>
        <begin position="81"/>
        <end position="99"/>
    </location>
</feature>
<keyword evidence="3" id="KW-1185">Reference proteome</keyword>
<evidence type="ECO:0008006" key="4">
    <source>
        <dbReference type="Google" id="ProtNLM"/>
    </source>
</evidence>
<reference evidence="2 3" key="1">
    <citation type="submission" date="2018-10" db="EMBL/GenBank/DDBJ databases">
        <title>Dokdonia luteus sp. nov., isolated from sea water.</title>
        <authorList>
            <person name="Zhou L.Y."/>
            <person name="Du Z.J."/>
        </authorList>
    </citation>
    <scope>NUCLEOTIDE SEQUENCE [LARGE SCALE GENOMIC DNA]</scope>
    <source>
        <strain evidence="2 3">SH27</strain>
    </source>
</reference>
<comment type="caution">
    <text evidence="2">The sequence shown here is derived from an EMBL/GenBank/DDBJ whole genome shotgun (WGS) entry which is preliminary data.</text>
</comment>
<evidence type="ECO:0000256" key="1">
    <source>
        <dbReference type="SAM" id="Phobius"/>
    </source>
</evidence>
<feature type="transmembrane region" description="Helical" evidence="1">
    <location>
        <begin position="105"/>
        <end position="124"/>
    </location>
</feature>
<dbReference type="AlphaFoldDB" id="A0A3M0FXL1"/>
<feature type="transmembrane region" description="Helical" evidence="1">
    <location>
        <begin position="47"/>
        <end position="69"/>
    </location>
</feature>
<organism evidence="2 3">
    <name type="scientific">Dokdonia sinensis</name>
    <dbReference type="NCBI Taxonomy" id="2479847"/>
    <lineage>
        <taxon>Bacteria</taxon>
        <taxon>Pseudomonadati</taxon>
        <taxon>Bacteroidota</taxon>
        <taxon>Flavobacteriia</taxon>
        <taxon>Flavobacteriales</taxon>
        <taxon>Flavobacteriaceae</taxon>
        <taxon>Dokdonia</taxon>
    </lineage>
</organism>
<gene>
    <name evidence="2" type="ORF">EAX61_11755</name>
</gene>
<proteinExistence type="predicted"/>
<feature type="transmembrane region" description="Helical" evidence="1">
    <location>
        <begin position="20"/>
        <end position="41"/>
    </location>
</feature>
<keyword evidence="1" id="KW-0472">Membrane</keyword>
<protein>
    <recommendedName>
        <fullName evidence="4">GtrA-like protein domain-containing protein</fullName>
    </recommendedName>
</protein>
<accession>A0A3M0FXL1</accession>
<evidence type="ECO:0000313" key="2">
    <source>
        <dbReference type="EMBL" id="RMB57414.1"/>
    </source>
</evidence>
<sequence>MYDWLKRVISTNKTLLKRYVLISLVSYLFVLTFLFVLVNYFSLNETLAFFIVYAINYFFLYFIQLRYLFAKKHNILRLFKFIAYILVFYALANLIYNAFLSIQIHYMLSSILTIILLFPIRLMVSKIYVYK</sequence>